<proteinExistence type="inferred from homology"/>
<organism evidence="14 15">
    <name type="scientific">Clostridium botulinum</name>
    <dbReference type="NCBI Taxonomy" id="1491"/>
    <lineage>
        <taxon>Bacteria</taxon>
        <taxon>Bacillati</taxon>
        <taxon>Bacillota</taxon>
        <taxon>Clostridia</taxon>
        <taxon>Eubacteriales</taxon>
        <taxon>Clostridiaceae</taxon>
        <taxon>Clostridium</taxon>
    </lineage>
</organism>
<evidence type="ECO:0000256" key="1">
    <source>
        <dbReference type="ARBA" id="ARBA00004117"/>
    </source>
</evidence>
<dbReference type="Proteomes" id="UP000478995">
    <property type="component" value="Unassembled WGS sequence"/>
</dbReference>
<protein>
    <recommendedName>
        <fullName evidence="9">Flagellar M-ring protein</fullName>
    </recommendedName>
</protein>
<dbReference type="PIRSF" id="PIRSF004862">
    <property type="entry name" value="FliF"/>
    <property type="match status" value="1"/>
</dbReference>
<feature type="transmembrane region" description="Helical" evidence="11">
    <location>
        <begin position="431"/>
        <end position="451"/>
    </location>
</feature>
<dbReference type="InterPro" id="IPR045851">
    <property type="entry name" value="AMP-bd_C_sf"/>
</dbReference>
<evidence type="ECO:0000313" key="15">
    <source>
        <dbReference type="Proteomes" id="UP000478995"/>
    </source>
</evidence>
<keyword evidence="6 11" id="KW-1133">Transmembrane helix</keyword>
<feature type="transmembrane region" description="Helical" evidence="11">
    <location>
        <begin position="21"/>
        <end position="44"/>
    </location>
</feature>
<dbReference type="InterPro" id="IPR000067">
    <property type="entry name" value="FlgMring_FliF"/>
</dbReference>
<keyword evidence="14" id="KW-0966">Cell projection</keyword>
<sequence length="526" mass="59103">MNKLKEFFKGLKEKWTGFSKVKKIAFSIIFLGIITSIIALSLYFGKTKYAVLFSNMDSNDSGTVLQKLKDKKVEAKVEGNNILVPKDKVDELRMQMLSEVPLTNGSQGFEILDKSQFGETDQEMKINYQRALQGELERTIKGFPQVDNTRVHLVLPEETAFVKETQPGRASVTLNLKQGQNLSKEQVKSIVALVSGSVKNIPKENVEVIDNNMNLLTKNLFDASGSLEEATTSAEKQQQLQKNYEKDLQNRLVSMLEAVYGKDKVKVNINTDLDFDAVKTNSVTYDPKNVVVSEHSIKEKNQNNAGGNNTNGSVVDNNMVNRTTQNNNGSETSSRDENTKNYEISKTQQDSIKAPGSVKRLTASIVLDGNIDEETRSAVRNLAVSAIGYDEKRGDTINVEGLPFDTAAKDKVKKDLEDMQKTEKTKERIKLFTAIGLGVLLLLGAIIFFIIKKRNNDEEYEEDEEGLDILIDDNDSETKQVPKFKPIDLETQDEKTHVENEIRKYAKDKPDQVAEIIKSWLAEDER</sequence>
<dbReference type="InterPro" id="IPR013556">
    <property type="entry name" value="Flag_M-ring_C"/>
</dbReference>
<feature type="compositionally biased region" description="Low complexity" evidence="10">
    <location>
        <begin position="302"/>
        <end position="328"/>
    </location>
</feature>
<evidence type="ECO:0000256" key="2">
    <source>
        <dbReference type="ARBA" id="ARBA00004651"/>
    </source>
</evidence>
<evidence type="ECO:0000256" key="4">
    <source>
        <dbReference type="ARBA" id="ARBA00022475"/>
    </source>
</evidence>
<keyword evidence="14" id="KW-0969">Cilium</keyword>
<dbReference type="GO" id="GO:0005886">
    <property type="term" value="C:plasma membrane"/>
    <property type="evidence" value="ECO:0007669"/>
    <property type="project" value="UniProtKB-SubCell"/>
</dbReference>
<evidence type="ECO:0000259" key="13">
    <source>
        <dbReference type="Pfam" id="PF08345"/>
    </source>
</evidence>
<dbReference type="Gene3D" id="3.30.300.30">
    <property type="match status" value="1"/>
</dbReference>
<evidence type="ECO:0000256" key="3">
    <source>
        <dbReference type="ARBA" id="ARBA00007971"/>
    </source>
</evidence>
<comment type="similarity">
    <text evidence="3 9">Belongs to the FliF family.</text>
</comment>
<dbReference type="PRINTS" id="PR01009">
    <property type="entry name" value="FLGMRINGFLIF"/>
</dbReference>
<evidence type="ECO:0000256" key="11">
    <source>
        <dbReference type="SAM" id="Phobius"/>
    </source>
</evidence>
<keyword evidence="7 11" id="KW-0472">Membrane</keyword>
<comment type="function">
    <text evidence="9">The M ring may be actively involved in energy transduction.</text>
</comment>
<comment type="caution">
    <text evidence="14">The sequence shown here is derived from an EMBL/GenBank/DDBJ whole genome shotgun (WGS) entry which is preliminary data.</text>
</comment>
<keyword evidence="8 9" id="KW-0975">Bacterial flagellum</keyword>
<keyword evidence="5 11" id="KW-0812">Transmembrane</keyword>
<feature type="compositionally biased region" description="Polar residues" evidence="10">
    <location>
        <begin position="341"/>
        <end position="351"/>
    </location>
</feature>
<feature type="domain" description="Flagellar M-ring C-terminal" evidence="13">
    <location>
        <begin position="256"/>
        <end position="404"/>
    </location>
</feature>
<dbReference type="InterPro" id="IPR006182">
    <property type="entry name" value="FliF_N_dom"/>
</dbReference>
<reference evidence="14 15" key="1">
    <citation type="submission" date="2019-04" db="EMBL/GenBank/DDBJ databases">
        <title>Genome sequencing of Clostridium botulinum Groups I-IV and Clostridium butyricum.</title>
        <authorList>
            <person name="Brunt J."/>
            <person name="Van Vliet A.H.M."/>
            <person name="Stringer S.C."/>
            <person name="Carter A.T."/>
            <person name="Peck M.W."/>
        </authorList>
    </citation>
    <scope>NUCLEOTIDE SEQUENCE [LARGE SCALE GENOMIC DNA]</scope>
    <source>
        <strain evidence="14 15">IFR 18/037</strain>
    </source>
</reference>
<dbReference type="NCBIfam" id="TIGR00206">
    <property type="entry name" value="fliF"/>
    <property type="match status" value="1"/>
</dbReference>
<dbReference type="PANTHER" id="PTHR30046:SF0">
    <property type="entry name" value="FLAGELLAR M-RING PROTEIN"/>
    <property type="match status" value="1"/>
</dbReference>
<dbReference type="GO" id="GO:0003774">
    <property type="term" value="F:cytoskeletal motor activity"/>
    <property type="evidence" value="ECO:0007669"/>
    <property type="project" value="InterPro"/>
</dbReference>
<feature type="domain" description="Flagellar M-ring N-terminal" evidence="12">
    <location>
        <begin position="46"/>
        <end position="217"/>
    </location>
</feature>
<keyword evidence="14" id="KW-0282">Flagellum</keyword>
<feature type="region of interest" description="Disordered" evidence="10">
    <location>
        <begin position="300"/>
        <end position="353"/>
    </location>
</feature>
<evidence type="ECO:0000259" key="12">
    <source>
        <dbReference type="Pfam" id="PF01514"/>
    </source>
</evidence>
<dbReference type="InterPro" id="IPR043427">
    <property type="entry name" value="YscJ/FliF"/>
</dbReference>
<keyword evidence="4" id="KW-1003">Cell membrane</keyword>
<evidence type="ECO:0000256" key="7">
    <source>
        <dbReference type="ARBA" id="ARBA00023136"/>
    </source>
</evidence>
<dbReference type="GO" id="GO:0009431">
    <property type="term" value="C:bacterial-type flagellum basal body, MS ring"/>
    <property type="evidence" value="ECO:0007669"/>
    <property type="project" value="InterPro"/>
</dbReference>
<evidence type="ECO:0000313" key="14">
    <source>
        <dbReference type="EMBL" id="NFG16639.1"/>
    </source>
</evidence>
<dbReference type="AlphaFoldDB" id="A0A6B3X5G5"/>
<comment type="subcellular location">
    <subcellularLocation>
        <location evidence="1 9">Bacterial flagellum basal body</location>
    </subcellularLocation>
    <subcellularLocation>
        <location evidence="2">Cell membrane</location>
        <topology evidence="2">Multi-pass membrane protein</topology>
    </subcellularLocation>
</comment>
<dbReference type="RefSeq" id="WP_012704639.1">
    <property type="nucleotide sequence ID" value="NZ_CP022395.1"/>
</dbReference>
<dbReference type="Pfam" id="PF01514">
    <property type="entry name" value="YscJ_FliF"/>
    <property type="match status" value="1"/>
</dbReference>
<evidence type="ECO:0000256" key="6">
    <source>
        <dbReference type="ARBA" id="ARBA00022989"/>
    </source>
</evidence>
<dbReference type="GO" id="GO:0071973">
    <property type="term" value="P:bacterial-type flagellum-dependent cell motility"/>
    <property type="evidence" value="ECO:0007669"/>
    <property type="project" value="InterPro"/>
</dbReference>
<evidence type="ECO:0000256" key="10">
    <source>
        <dbReference type="SAM" id="MobiDB-lite"/>
    </source>
</evidence>
<dbReference type="PANTHER" id="PTHR30046">
    <property type="entry name" value="FLAGELLAR M-RING PROTEIN"/>
    <property type="match status" value="1"/>
</dbReference>
<dbReference type="Pfam" id="PF08345">
    <property type="entry name" value="YscJ_FliF_C"/>
    <property type="match status" value="1"/>
</dbReference>
<gene>
    <name evidence="14" type="primary">fliF</name>
    <name evidence="14" type="ORF">FC794_07525</name>
</gene>
<accession>A0A6B3X5G5</accession>
<evidence type="ECO:0000256" key="8">
    <source>
        <dbReference type="ARBA" id="ARBA00023143"/>
    </source>
</evidence>
<evidence type="ECO:0000256" key="5">
    <source>
        <dbReference type="ARBA" id="ARBA00022692"/>
    </source>
</evidence>
<dbReference type="EMBL" id="SWOY01000002">
    <property type="protein sequence ID" value="NFG16639.1"/>
    <property type="molecule type" value="Genomic_DNA"/>
</dbReference>
<name>A0A6B3X5G5_CLOBO</name>
<evidence type="ECO:0000256" key="9">
    <source>
        <dbReference type="PIRNR" id="PIRNR004862"/>
    </source>
</evidence>